<feature type="compositionally biased region" description="Basic and acidic residues" evidence="1">
    <location>
        <begin position="80"/>
        <end position="89"/>
    </location>
</feature>
<comment type="caution">
    <text evidence="2">The sequence shown here is derived from an EMBL/GenBank/DDBJ whole genome shotgun (WGS) entry which is preliminary data.</text>
</comment>
<name>A0A7C8GTX7_9BACI</name>
<evidence type="ECO:0000313" key="3">
    <source>
        <dbReference type="Proteomes" id="UP000480246"/>
    </source>
</evidence>
<dbReference type="OrthoDB" id="5149150at2"/>
<evidence type="ECO:0000313" key="2">
    <source>
        <dbReference type="EMBL" id="KAB8136232.1"/>
    </source>
</evidence>
<proteinExistence type="predicted"/>
<evidence type="ECO:0000256" key="1">
    <source>
        <dbReference type="SAM" id="MobiDB-lite"/>
    </source>
</evidence>
<reference evidence="2 3" key="1">
    <citation type="submission" date="2019-10" db="EMBL/GenBank/DDBJ databases">
        <title>Gracilibacillus sp. nov. isolated from rice seeds.</title>
        <authorList>
            <person name="He S."/>
        </authorList>
    </citation>
    <scope>NUCLEOTIDE SEQUENCE [LARGE SCALE GENOMIC DNA]</scope>
    <source>
        <strain evidence="2 3">TD8</strain>
    </source>
</reference>
<dbReference type="AlphaFoldDB" id="A0A7C8GTX7"/>
<dbReference type="Proteomes" id="UP000480246">
    <property type="component" value="Unassembled WGS sequence"/>
</dbReference>
<gene>
    <name evidence="2" type="ORF">F9U64_10370</name>
</gene>
<organism evidence="2 3">
    <name type="scientific">Gracilibacillus oryzae</name>
    <dbReference type="NCBI Taxonomy" id="1672701"/>
    <lineage>
        <taxon>Bacteria</taxon>
        <taxon>Bacillati</taxon>
        <taxon>Bacillota</taxon>
        <taxon>Bacilli</taxon>
        <taxon>Bacillales</taxon>
        <taxon>Bacillaceae</taxon>
        <taxon>Gracilibacillus</taxon>
    </lineage>
</organism>
<feature type="region of interest" description="Disordered" evidence="1">
    <location>
        <begin position="70"/>
        <end position="97"/>
    </location>
</feature>
<accession>A0A7C8GTX7</accession>
<dbReference type="EMBL" id="WEID01000050">
    <property type="protein sequence ID" value="KAB8136232.1"/>
    <property type="molecule type" value="Genomic_DNA"/>
</dbReference>
<keyword evidence="3" id="KW-1185">Reference proteome</keyword>
<protein>
    <submittedName>
        <fullName evidence="2">Uncharacterized protein</fullName>
    </submittedName>
</protein>
<sequence>MATVLGILGFASFAEAGNNFIKYDTTVGKFNGNGYSNTQTKVVDGQKAEMSHTSNGGYNVDVRTDFDITDGDGTTGPWARDVKAGDSRKLTNGHNAGNKVRLHFSNDITTRVDTQAKGSWASN</sequence>